<dbReference type="InterPro" id="IPR036291">
    <property type="entry name" value="NAD(P)-bd_dom_sf"/>
</dbReference>
<accession>A0A1G2DFY8</accession>
<evidence type="ECO:0000313" key="5">
    <source>
        <dbReference type="EMBL" id="OGZ12574.1"/>
    </source>
</evidence>
<dbReference type="GO" id="GO:0016491">
    <property type="term" value="F:oxidoreductase activity"/>
    <property type="evidence" value="ECO:0007669"/>
    <property type="project" value="UniProtKB-KW"/>
</dbReference>
<evidence type="ECO:0000256" key="1">
    <source>
        <dbReference type="ARBA" id="ARBA00022723"/>
    </source>
</evidence>
<evidence type="ECO:0000313" key="6">
    <source>
        <dbReference type="Proteomes" id="UP000178099"/>
    </source>
</evidence>
<dbReference type="Gene3D" id="3.40.50.720">
    <property type="entry name" value="NAD(P)-binding Rossmann-like Domain"/>
    <property type="match status" value="1"/>
</dbReference>
<dbReference type="GO" id="GO:0008270">
    <property type="term" value="F:zinc ion binding"/>
    <property type="evidence" value="ECO:0007669"/>
    <property type="project" value="InterPro"/>
</dbReference>
<dbReference type="InterPro" id="IPR002328">
    <property type="entry name" value="ADH_Zn_CS"/>
</dbReference>
<dbReference type="EMBL" id="MHLN01000003">
    <property type="protein sequence ID" value="OGZ12574.1"/>
    <property type="molecule type" value="Genomic_DNA"/>
</dbReference>
<feature type="domain" description="Alcohol dehydrogenase-like N-terminal" evidence="4">
    <location>
        <begin position="25"/>
        <end position="84"/>
    </location>
</feature>
<dbReference type="PANTHER" id="PTHR43401">
    <property type="entry name" value="L-THREONINE 3-DEHYDROGENASE"/>
    <property type="match status" value="1"/>
</dbReference>
<dbReference type="PANTHER" id="PTHR43401:SF2">
    <property type="entry name" value="L-THREONINE 3-DEHYDROGENASE"/>
    <property type="match status" value="1"/>
</dbReference>
<dbReference type="InterPro" id="IPR011032">
    <property type="entry name" value="GroES-like_sf"/>
</dbReference>
<dbReference type="AlphaFoldDB" id="A0A1G2DFY8"/>
<evidence type="ECO:0000256" key="3">
    <source>
        <dbReference type="ARBA" id="ARBA00023002"/>
    </source>
</evidence>
<dbReference type="SUPFAM" id="SSF50129">
    <property type="entry name" value="GroES-like"/>
    <property type="match status" value="1"/>
</dbReference>
<dbReference type="InterPro" id="IPR013154">
    <property type="entry name" value="ADH-like_N"/>
</dbReference>
<evidence type="ECO:0000256" key="2">
    <source>
        <dbReference type="ARBA" id="ARBA00022833"/>
    </source>
</evidence>
<gene>
    <name evidence="5" type="ORF">A3D67_04170</name>
</gene>
<keyword evidence="1" id="KW-0479">Metal-binding</keyword>
<comment type="caution">
    <text evidence="5">The sequence shown here is derived from an EMBL/GenBank/DDBJ whole genome shotgun (WGS) entry which is preliminary data.</text>
</comment>
<protein>
    <recommendedName>
        <fullName evidence="4">Alcohol dehydrogenase-like N-terminal domain-containing protein</fullName>
    </recommendedName>
</protein>
<keyword evidence="3" id="KW-0560">Oxidoreductase</keyword>
<dbReference type="Gene3D" id="3.90.180.10">
    <property type="entry name" value="Medium-chain alcohol dehydrogenases, catalytic domain"/>
    <property type="match status" value="1"/>
</dbReference>
<reference evidence="5 6" key="1">
    <citation type="journal article" date="2016" name="Nat. Commun.">
        <title>Thousands of microbial genomes shed light on interconnected biogeochemical processes in an aquifer system.</title>
        <authorList>
            <person name="Anantharaman K."/>
            <person name="Brown C.T."/>
            <person name="Hug L.A."/>
            <person name="Sharon I."/>
            <person name="Castelle C.J."/>
            <person name="Probst A.J."/>
            <person name="Thomas B.C."/>
            <person name="Singh A."/>
            <person name="Wilkins M.J."/>
            <person name="Karaoz U."/>
            <person name="Brodie E.L."/>
            <person name="Williams K.H."/>
            <person name="Hubbard S.S."/>
            <person name="Banfield J.F."/>
        </authorList>
    </citation>
    <scope>NUCLEOTIDE SEQUENCE [LARGE SCALE GENOMIC DNA]</scope>
</reference>
<organism evidence="5 6">
    <name type="scientific">Candidatus Lloydbacteria bacterium RIFCSPHIGHO2_02_FULL_51_22</name>
    <dbReference type="NCBI Taxonomy" id="1798663"/>
    <lineage>
        <taxon>Bacteria</taxon>
        <taxon>Candidatus Lloydiibacteriota</taxon>
    </lineage>
</organism>
<dbReference type="Proteomes" id="UP000178099">
    <property type="component" value="Unassembled WGS sequence"/>
</dbReference>
<keyword evidence="2" id="KW-0862">Zinc</keyword>
<evidence type="ECO:0000259" key="4">
    <source>
        <dbReference type="Pfam" id="PF08240"/>
    </source>
</evidence>
<sequence>MKAVVVISPGVIEVRDVPEPVIGNYDVLCEILASSICNATDHHILHNDLGQKLNYPLLLGHEAIGRVIKCGPKVKYIKKGDVITRIINRLPKGSNYAIQWGALAERGVATDWEAMRDDAIPETRWGKYTIHRVLPAQMDPLAATLIITWRETYAFFKRMSPKAGETLLIIGSGAQALAFSNHAHNRGLQTVVIGSPERKNIFLRAHIKSFVSYHTENLVKALYKRNFPRCDIVVDTVGNNATLNQVLPVLIHGGKIGMYGFDEALGYSIFAARSHGDFSFYHGAHYDEGSAHDDIISFINEGKLDAWHYLSRTHIYPLEKIKEALEASRKRKVIKSIIRF</sequence>
<name>A0A1G2DFY8_9BACT</name>
<dbReference type="InterPro" id="IPR050129">
    <property type="entry name" value="Zn_alcohol_dh"/>
</dbReference>
<dbReference type="Pfam" id="PF08240">
    <property type="entry name" value="ADH_N"/>
    <property type="match status" value="1"/>
</dbReference>
<dbReference type="Pfam" id="PF13602">
    <property type="entry name" value="ADH_zinc_N_2"/>
    <property type="match status" value="1"/>
</dbReference>
<proteinExistence type="predicted"/>
<dbReference type="PROSITE" id="PS00059">
    <property type="entry name" value="ADH_ZINC"/>
    <property type="match status" value="1"/>
</dbReference>
<dbReference type="SUPFAM" id="SSF51735">
    <property type="entry name" value="NAD(P)-binding Rossmann-fold domains"/>
    <property type="match status" value="1"/>
</dbReference>